<dbReference type="RefSeq" id="WP_240098149.1">
    <property type="nucleotide sequence ID" value="NZ_JAJSON010000019.1"/>
</dbReference>
<feature type="domain" description="Dienelactone hydrolase" evidence="1">
    <location>
        <begin position="82"/>
        <end position="197"/>
    </location>
</feature>
<reference evidence="2" key="1">
    <citation type="submission" date="2021-12" db="EMBL/GenBank/DDBJ databases">
        <title>Description of Gramella crocea sp. nov., a new bacterium isolated from activated sludge.</title>
        <authorList>
            <person name="Zhang X."/>
        </authorList>
    </citation>
    <scope>NUCLEOTIDE SEQUENCE</scope>
    <source>
        <strain evidence="2">YB25</strain>
    </source>
</reference>
<dbReference type="InterPro" id="IPR002925">
    <property type="entry name" value="Dienelactn_hydro"/>
</dbReference>
<dbReference type="Proteomes" id="UP001139344">
    <property type="component" value="Unassembled WGS sequence"/>
</dbReference>
<dbReference type="Gene3D" id="3.40.50.1820">
    <property type="entry name" value="alpha/beta hydrolase"/>
    <property type="match status" value="1"/>
</dbReference>
<name>A0A9X2A8B5_9FLAO</name>
<gene>
    <name evidence="2" type="ORF">LU635_08500</name>
</gene>
<evidence type="ECO:0000259" key="1">
    <source>
        <dbReference type="Pfam" id="PF01738"/>
    </source>
</evidence>
<dbReference type="AlphaFoldDB" id="A0A9X2A8B5"/>
<dbReference type="GO" id="GO:0016787">
    <property type="term" value="F:hydrolase activity"/>
    <property type="evidence" value="ECO:0007669"/>
    <property type="project" value="UniProtKB-KW"/>
</dbReference>
<dbReference type="EMBL" id="JAJSON010000019">
    <property type="protein sequence ID" value="MCG9971673.1"/>
    <property type="molecule type" value="Genomic_DNA"/>
</dbReference>
<keyword evidence="3" id="KW-1185">Reference proteome</keyword>
<proteinExistence type="predicted"/>
<dbReference type="SUPFAM" id="SSF53474">
    <property type="entry name" value="alpha/beta-Hydrolases"/>
    <property type="match status" value="1"/>
</dbReference>
<evidence type="ECO:0000313" key="2">
    <source>
        <dbReference type="EMBL" id="MCG9971673.1"/>
    </source>
</evidence>
<dbReference type="InterPro" id="IPR029058">
    <property type="entry name" value="AB_hydrolase_fold"/>
</dbReference>
<comment type="caution">
    <text evidence="2">The sequence shown here is derived from an EMBL/GenBank/DDBJ whole genome shotgun (WGS) entry which is preliminary data.</text>
</comment>
<accession>A0A9X2A8B5</accession>
<evidence type="ECO:0000313" key="3">
    <source>
        <dbReference type="Proteomes" id="UP001139344"/>
    </source>
</evidence>
<protein>
    <submittedName>
        <fullName evidence="2">Dienelactone hydrolase family protein</fullName>
    </submittedName>
</protein>
<keyword evidence="2" id="KW-0378">Hydrolase</keyword>
<organism evidence="2 3">
    <name type="scientific">Christiangramia crocea</name>
    <dbReference type="NCBI Taxonomy" id="2904124"/>
    <lineage>
        <taxon>Bacteria</taxon>
        <taxon>Pseudomonadati</taxon>
        <taxon>Bacteroidota</taxon>
        <taxon>Flavobacteriia</taxon>
        <taxon>Flavobacteriales</taxon>
        <taxon>Flavobacteriaceae</taxon>
        <taxon>Christiangramia</taxon>
    </lineage>
</organism>
<sequence length="214" mass="23528">METKQTNLVRIDLGRVSLRGVLTIPASSRGLVIFSHGSGSSHLSPRNNYIARNLNSQNFGTLLFDLLTEEEDMHLKNRFDIELLTARLLLTSEWLKGLPSSNDLPLAFFGASTGAASALRVAAFMGEEVKAVVSRGGRPDLTGNSYLKKITAPTLLLVGGDDEDVIKLNQKALQKMECIKKLQIIPEAGHLFAEPGKLEEVALFSSKWFDKYLN</sequence>
<dbReference type="Pfam" id="PF01738">
    <property type="entry name" value="DLH"/>
    <property type="match status" value="1"/>
</dbReference>